<dbReference type="EMBL" id="AFIJ01000011">
    <property type="protein sequence ID" value="EGL41427.1"/>
    <property type="molecule type" value="Genomic_DNA"/>
</dbReference>
<feature type="domain" description="MaoC-like" evidence="1">
    <location>
        <begin position="15"/>
        <end position="117"/>
    </location>
</feature>
<dbReference type="SUPFAM" id="SSF54637">
    <property type="entry name" value="Thioesterase/thiol ester dehydrase-isomerase"/>
    <property type="match status" value="1"/>
</dbReference>
<dbReference type="Gene3D" id="3.10.129.10">
    <property type="entry name" value="Hotdog Thioesterase"/>
    <property type="match status" value="1"/>
</dbReference>
<dbReference type="Proteomes" id="UP000004018">
    <property type="component" value="Unassembled WGS sequence"/>
</dbReference>
<organism evidence="2 3">
    <name type="scientific">Megasphaera lornae</name>
    <dbReference type="NCBI Taxonomy" id="1000568"/>
    <lineage>
        <taxon>Bacteria</taxon>
        <taxon>Bacillati</taxon>
        <taxon>Bacillota</taxon>
        <taxon>Negativicutes</taxon>
        <taxon>Veillonellales</taxon>
        <taxon>Veillonellaceae</taxon>
        <taxon>Megasphaera</taxon>
    </lineage>
</organism>
<name>A0ABN0D125_9FIRM</name>
<evidence type="ECO:0000313" key="3">
    <source>
        <dbReference type="Proteomes" id="UP000004018"/>
    </source>
</evidence>
<evidence type="ECO:0000259" key="1">
    <source>
        <dbReference type="Pfam" id="PF01575"/>
    </source>
</evidence>
<dbReference type="PRINTS" id="PR01483">
    <property type="entry name" value="FASYNTHASE"/>
</dbReference>
<reference evidence="2 3" key="1">
    <citation type="submission" date="2011-04" db="EMBL/GenBank/DDBJ databases">
        <authorList>
            <person name="Harkins D.M."/>
            <person name="Madupu R."/>
            <person name="Durkin A.S."/>
            <person name="Torralba M."/>
            <person name="Methe B."/>
            <person name="Sutton G.G."/>
            <person name="Nelson K.E."/>
        </authorList>
    </citation>
    <scope>NUCLEOTIDE SEQUENCE [LARGE SCALE GENOMIC DNA]</scope>
    <source>
        <strain evidence="2 3">UPII 199-6</strain>
    </source>
</reference>
<dbReference type="RefSeq" id="WP_007390763.1">
    <property type="nucleotide sequence ID" value="NZ_AFIJ01000011.1"/>
</dbReference>
<dbReference type="PANTHER" id="PTHR43437">
    <property type="entry name" value="HYDROXYACYL-THIOESTER DEHYDRATASE TYPE 2, MITOCHONDRIAL-RELATED"/>
    <property type="match status" value="1"/>
</dbReference>
<accession>A0ABN0D125</accession>
<dbReference type="InterPro" id="IPR002539">
    <property type="entry name" value="MaoC-like_dom"/>
</dbReference>
<dbReference type="CDD" id="cd03449">
    <property type="entry name" value="R_hydratase"/>
    <property type="match status" value="1"/>
</dbReference>
<sequence>MNDIAYRDITVGMTASLKKTITQADVEKFAAVTGDYNPLHMDEEFAGKTIFRGRIAHGMITGGLISAVLGTELPGKNTLYLEQELKFLAPVRFGDTLVATVECIEKEDRRHKLVFKTVVTNQNGAVVTSGKALVRKR</sequence>
<dbReference type="InterPro" id="IPR003965">
    <property type="entry name" value="Fatty_acid_synthase"/>
</dbReference>
<dbReference type="Pfam" id="PF01575">
    <property type="entry name" value="MaoC_dehydratas"/>
    <property type="match status" value="1"/>
</dbReference>
<gene>
    <name evidence="2" type="ORF">HMPREF1039_1407</name>
</gene>
<proteinExistence type="predicted"/>
<evidence type="ECO:0000313" key="2">
    <source>
        <dbReference type="EMBL" id="EGL41427.1"/>
    </source>
</evidence>
<dbReference type="PANTHER" id="PTHR43437:SF3">
    <property type="entry name" value="HYDROXYACYL-THIOESTER DEHYDRATASE TYPE 2, MITOCHONDRIAL"/>
    <property type="match status" value="1"/>
</dbReference>
<dbReference type="InterPro" id="IPR050965">
    <property type="entry name" value="UPF0336/Enoyl-CoA_hydratase"/>
</dbReference>
<comment type="caution">
    <text evidence="2">The sequence shown here is derived from an EMBL/GenBank/DDBJ whole genome shotgun (WGS) entry which is preliminary data.</text>
</comment>
<keyword evidence="3" id="KW-1185">Reference proteome</keyword>
<dbReference type="InterPro" id="IPR029069">
    <property type="entry name" value="HotDog_dom_sf"/>
</dbReference>
<protein>
    <submittedName>
        <fullName evidence="2">MaoC-like protein</fullName>
    </submittedName>
</protein>